<accession>A0AAF0FKX8</accession>
<proteinExistence type="predicted"/>
<keyword evidence="3" id="KW-1185">Reference proteome</keyword>
<dbReference type="Gene3D" id="3.40.50.300">
    <property type="entry name" value="P-loop containing nucleotide triphosphate hydrolases"/>
    <property type="match status" value="1"/>
</dbReference>
<dbReference type="EMBL" id="OQ376857">
    <property type="protein sequence ID" value="WFG40868.1"/>
    <property type="molecule type" value="Genomic_DNA"/>
</dbReference>
<name>A0AAF0FKX8_9CAUD</name>
<evidence type="ECO:0000313" key="2">
    <source>
        <dbReference type="EMBL" id="WFG40868.1"/>
    </source>
</evidence>
<keyword evidence="2" id="KW-0067">ATP-binding</keyword>
<dbReference type="InterPro" id="IPR027417">
    <property type="entry name" value="P-loop_NTPase"/>
</dbReference>
<dbReference type="Pfam" id="PF13481">
    <property type="entry name" value="AAA_25"/>
    <property type="match status" value="1"/>
</dbReference>
<dbReference type="Proteomes" id="UP001218881">
    <property type="component" value="Segment"/>
</dbReference>
<keyword evidence="2" id="KW-0347">Helicase</keyword>
<evidence type="ECO:0000256" key="1">
    <source>
        <dbReference type="SAM" id="MobiDB-lite"/>
    </source>
</evidence>
<gene>
    <name evidence="2" type="ORF">ParaKuw1_00035</name>
</gene>
<dbReference type="PANTHER" id="PTHR30153">
    <property type="entry name" value="REPLICATIVE DNA HELICASE DNAB"/>
    <property type="match status" value="1"/>
</dbReference>
<feature type="compositionally biased region" description="Acidic residues" evidence="1">
    <location>
        <begin position="412"/>
        <end position="429"/>
    </location>
</feature>
<organism evidence="2 3">
    <name type="scientific">Paracoccus phage ParKuw1</name>
    <dbReference type="NCBI Taxonomy" id="3032415"/>
    <lineage>
        <taxon>Viruses</taxon>
        <taxon>Duplodnaviria</taxon>
        <taxon>Heunggongvirae</taxon>
        <taxon>Uroviricota</taxon>
        <taxon>Caudoviricetes</taxon>
        <taxon>Autographivirales</taxon>
        <taxon>Autographivirales incertae sedis</taxon>
        <taxon>Kuwvirus</taxon>
        <taxon>Kuwvirus ParKuw1</taxon>
    </lineage>
</organism>
<feature type="region of interest" description="Disordered" evidence="1">
    <location>
        <begin position="410"/>
        <end position="429"/>
    </location>
</feature>
<keyword evidence="2" id="KW-0547">Nucleotide-binding</keyword>
<protein>
    <submittedName>
        <fullName evidence="2">DnaB-like replicative helicase</fullName>
    </submittedName>
</protein>
<keyword evidence="2" id="KW-0378">Hydrolase</keyword>
<dbReference type="GO" id="GO:0003678">
    <property type="term" value="F:DNA helicase activity"/>
    <property type="evidence" value="ECO:0007669"/>
    <property type="project" value="TreeGrafter"/>
</dbReference>
<reference evidence="2" key="1">
    <citation type="submission" date="2023-02" db="EMBL/GenBank/DDBJ databases">
        <authorList>
            <person name="Rihtman B."/>
        </authorList>
    </citation>
    <scope>NUCLEOTIDE SEQUENCE</scope>
</reference>
<sequence>MIDLKLLQILKYRDEYRKVIGRVPTESMEKTTIALLKDFGKYFDRFPQHAVIDLQTFAPLFSSWHPKMTTEQKHAYANILKRVKNDVPEDEAAVVLHSLLELRMSADVARILMDYEEGEVPNIHAALDDVMTNFQRDARIKGLDFVRVDATELLNREVNDEGLRWRMDCLNESMRGLRPGDFGIVAGRPDKGKTTFLASEVTALAAQSDRPVIWLNNEGPGDRIYTRLWQAALGLPMTQLIDLHRKGRMVTEYEAAVKGDQWKIKVFDIHGMDTYAVERIIEQNNPSLVIYDMIDNVRGFGDAARTDLALEKMYQWARELCVKYDCAGIATSQISADGANVQFPSDHMLKDSKTGKQGACDFILMIGAVDDPGYAKARFIGLPKNKLRREGSPGDPRAVVSYKPEIARYEDLPEIGDVDDVPEGPEGDQ</sequence>
<dbReference type="PANTHER" id="PTHR30153:SF2">
    <property type="entry name" value="REPLICATIVE DNA HELICASE"/>
    <property type="match status" value="1"/>
</dbReference>
<evidence type="ECO:0000313" key="3">
    <source>
        <dbReference type="Proteomes" id="UP001218881"/>
    </source>
</evidence>
<dbReference type="SUPFAM" id="SSF52540">
    <property type="entry name" value="P-loop containing nucleoside triphosphate hydrolases"/>
    <property type="match status" value="1"/>
</dbReference>